<feature type="compositionally biased region" description="Pro residues" evidence="1">
    <location>
        <begin position="98"/>
        <end position="108"/>
    </location>
</feature>
<dbReference type="OrthoDB" id="4328740at2"/>
<name>A0A4Q7YBH7_9ACTN</name>
<dbReference type="GO" id="GO:0005886">
    <property type="term" value="C:plasma membrane"/>
    <property type="evidence" value="ECO:0007669"/>
    <property type="project" value="InterPro"/>
</dbReference>
<reference evidence="3 4" key="1">
    <citation type="submission" date="2019-02" db="EMBL/GenBank/DDBJ databases">
        <title>Sequencing the genomes of 1000 actinobacteria strains.</title>
        <authorList>
            <person name="Klenk H.-P."/>
        </authorList>
    </citation>
    <scope>NUCLEOTIDE SEQUENCE [LARGE SCALE GENOMIC DNA]</scope>
    <source>
        <strain evidence="3 4">DSM 44509</strain>
    </source>
</reference>
<comment type="caution">
    <text evidence="3">The sequence shown here is derived from an EMBL/GenBank/DDBJ whole genome shotgun (WGS) entry which is preliminary data.</text>
</comment>
<evidence type="ECO:0000313" key="3">
    <source>
        <dbReference type="EMBL" id="RZU33944.1"/>
    </source>
</evidence>
<protein>
    <submittedName>
        <fullName evidence="3">Anti-sigma-K factor rskA</fullName>
    </submittedName>
</protein>
<dbReference type="InterPro" id="IPR018764">
    <property type="entry name" value="RskA_C"/>
</dbReference>
<dbReference type="Proteomes" id="UP000292507">
    <property type="component" value="Unassembled WGS sequence"/>
</dbReference>
<evidence type="ECO:0000256" key="1">
    <source>
        <dbReference type="SAM" id="MobiDB-lite"/>
    </source>
</evidence>
<sequence length="261" mass="26403">MPHCLPEQLALAALKEPLPADDAAHLASCADCRSEVRSLQRAVDVVAVPEFATPAAPVQPPASVWAGIAAATGVSAAPRAETHAVAAPSPVTARPTAPVAPPPAPPGSPAGGQVLPFRSRRPKLLLVAAAAVAGAVVGAGAVGLVRGGDDVEPVAAVALDALTDEPTSGRAEVVVRGDGTRALRVVLDAPDLDDEYYELWVIEPGVVDMVPLGVVRPGTQTFELPTGLDLGEFPIVDVSVEPLDGDPTHSGVSVARGVLES</sequence>
<accession>A0A4Q7YBH7</accession>
<dbReference type="EMBL" id="SHKV01000001">
    <property type="protein sequence ID" value="RZU33944.1"/>
    <property type="molecule type" value="Genomic_DNA"/>
</dbReference>
<proteinExistence type="predicted"/>
<evidence type="ECO:0000259" key="2">
    <source>
        <dbReference type="Pfam" id="PF10099"/>
    </source>
</evidence>
<gene>
    <name evidence="3" type="ORF">BKA19_3689</name>
</gene>
<dbReference type="Pfam" id="PF10099">
    <property type="entry name" value="RskA_C"/>
    <property type="match status" value="1"/>
</dbReference>
<dbReference type="RefSeq" id="WP_104529157.1">
    <property type="nucleotide sequence ID" value="NZ_POQT01000023.1"/>
</dbReference>
<dbReference type="AlphaFoldDB" id="A0A4Q7YBH7"/>
<evidence type="ECO:0000313" key="4">
    <source>
        <dbReference type="Proteomes" id="UP000292507"/>
    </source>
</evidence>
<feature type="compositionally biased region" description="Low complexity" evidence="1">
    <location>
        <begin position="88"/>
        <end position="97"/>
    </location>
</feature>
<feature type="region of interest" description="Disordered" evidence="1">
    <location>
        <begin position="88"/>
        <end position="113"/>
    </location>
</feature>
<keyword evidence="4" id="KW-1185">Reference proteome</keyword>
<organism evidence="3 4">
    <name type="scientific">Blastococcus saxobsidens</name>
    <dbReference type="NCBI Taxonomy" id="138336"/>
    <lineage>
        <taxon>Bacteria</taxon>
        <taxon>Bacillati</taxon>
        <taxon>Actinomycetota</taxon>
        <taxon>Actinomycetes</taxon>
        <taxon>Geodermatophilales</taxon>
        <taxon>Geodermatophilaceae</taxon>
        <taxon>Blastococcus</taxon>
    </lineage>
</organism>
<feature type="domain" description="Anti-sigma K factor RskA C-terminal" evidence="2">
    <location>
        <begin position="126"/>
        <end position="251"/>
    </location>
</feature>